<proteinExistence type="predicted"/>
<name>A8PG78_COPC7</name>
<keyword evidence="2" id="KW-1185">Reference proteome</keyword>
<dbReference type="Proteomes" id="UP000001861">
    <property type="component" value="Unassembled WGS sequence"/>
</dbReference>
<dbReference type="AlphaFoldDB" id="A8PG78"/>
<organism evidence="1 2">
    <name type="scientific">Coprinopsis cinerea (strain Okayama-7 / 130 / ATCC MYA-4618 / FGSC 9003)</name>
    <name type="common">Inky cap fungus</name>
    <name type="synonym">Hormographiella aspergillata</name>
    <dbReference type="NCBI Taxonomy" id="240176"/>
    <lineage>
        <taxon>Eukaryota</taxon>
        <taxon>Fungi</taxon>
        <taxon>Dikarya</taxon>
        <taxon>Basidiomycota</taxon>
        <taxon>Agaricomycotina</taxon>
        <taxon>Agaricomycetes</taxon>
        <taxon>Agaricomycetidae</taxon>
        <taxon>Agaricales</taxon>
        <taxon>Agaricineae</taxon>
        <taxon>Psathyrellaceae</taxon>
        <taxon>Coprinopsis</taxon>
    </lineage>
</organism>
<dbReference type="OrthoDB" id="2251794at2759"/>
<dbReference type="KEGG" id="cci:CC1G_08309"/>
<accession>A8PG78</accession>
<dbReference type="GeneID" id="6017839"/>
<sequence length="97" mass="9911">MVIGGVAAQAGIFERCNIAHVGEGLCMDASSCTYGGGTAYGQGCKNSENGVACCYKRCPNPVTGQGRCVHRSSCATGKVFIADYCPGPSNFGCCLSD</sequence>
<comment type="caution">
    <text evidence="1">The sequence shown here is derived from an EMBL/GenBank/DDBJ whole genome shotgun (WGS) entry which is preliminary data.</text>
</comment>
<evidence type="ECO:0000313" key="2">
    <source>
        <dbReference type="Proteomes" id="UP000001861"/>
    </source>
</evidence>
<dbReference type="VEuPathDB" id="FungiDB:CC1G_08309"/>
<evidence type="ECO:0000313" key="1">
    <source>
        <dbReference type="EMBL" id="EAU80702.1"/>
    </source>
</evidence>
<gene>
    <name evidence="1" type="ORF">CC1G_08309</name>
</gene>
<dbReference type="EMBL" id="AACS02000002">
    <property type="protein sequence ID" value="EAU80702.1"/>
    <property type="molecule type" value="Genomic_DNA"/>
</dbReference>
<protein>
    <submittedName>
        <fullName evidence="1">Uncharacterized protein</fullName>
    </submittedName>
</protein>
<dbReference type="InParanoid" id="A8PG78"/>
<dbReference type="RefSeq" id="XP_001841165.1">
    <property type="nucleotide sequence ID" value="XM_001841113.1"/>
</dbReference>
<reference evidence="1 2" key="1">
    <citation type="journal article" date="2010" name="Proc. Natl. Acad. Sci. U.S.A.">
        <title>Insights into evolution of multicellular fungi from the assembled chromosomes of the mushroom Coprinopsis cinerea (Coprinus cinereus).</title>
        <authorList>
            <person name="Stajich J.E."/>
            <person name="Wilke S.K."/>
            <person name="Ahren D."/>
            <person name="Au C.H."/>
            <person name="Birren B.W."/>
            <person name="Borodovsky M."/>
            <person name="Burns C."/>
            <person name="Canback B."/>
            <person name="Casselton L.A."/>
            <person name="Cheng C.K."/>
            <person name="Deng J."/>
            <person name="Dietrich F.S."/>
            <person name="Fargo D.C."/>
            <person name="Farman M.L."/>
            <person name="Gathman A.C."/>
            <person name="Goldberg J."/>
            <person name="Guigo R."/>
            <person name="Hoegger P.J."/>
            <person name="Hooker J.B."/>
            <person name="Huggins A."/>
            <person name="James T.Y."/>
            <person name="Kamada T."/>
            <person name="Kilaru S."/>
            <person name="Kodira C."/>
            <person name="Kues U."/>
            <person name="Kupfer D."/>
            <person name="Kwan H.S."/>
            <person name="Lomsadze A."/>
            <person name="Li W."/>
            <person name="Lilly W.W."/>
            <person name="Ma L.J."/>
            <person name="Mackey A.J."/>
            <person name="Manning G."/>
            <person name="Martin F."/>
            <person name="Muraguchi H."/>
            <person name="Natvig D.O."/>
            <person name="Palmerini H."/>
            <person name="Ramesh M.A."/>
            <person name="Rehmeyer C.J."/>
            <person name="Roe B.A."/>
            <person name="Shenoy N."/>
            <person name="Stanke M."/>
            <person name="Ter-Hovhannisyan V."/>
            <person name="Tunlid A."/>
            <person name="Velagapudi R."/>
            <person name="Vision T.J."/>
            <person name="Zeng Q."/>
            <person name="Zolan M.E."/>
            <person name="Pukkila P.J."/>
        </authorList>
    </citation>
    <scope>NUCLEOTIDE SEQUENCE [LARGE SCALE GENOMIC DNA]</scope>
    <source>
        <strain evidence="2">Okayama-7 / 130 / ATCC MYA-4618 / FGSC 9003</strain>
    </source>
</reference>